<evidence type="ECO:0000256" key="1">
    <source>
        <dbReference type="SAM" id="MobiDB-lite"/>
    </source>
</evidence>
<dbReference type="VEuPathDB" id="FungiDB:An14g02550"/>
<feature type="region of interest" description="Disordered" evidence="1">
    <location>
        <begin position="1"/>
        <end position="87"/>
    </location>
</feature>
<name>A0AAJ8BVD2_ASPNG</name>
<dbReference type="RefSeq" id="XP_059604617.1">
    <property type="nucleotide sequence ID" value="XM_059744131.1"/>
</dbReference>
<reference evidence="2" key="2">
    <citation type="submission" date="2025-08" db="UniProtKB">
        <authorList>
            <consortium name="RefSeq"/>
        </authorList>
    </citation>
    <scope>IDENTIFICATION</scope>
</reference>
<proteinExistence type="predicted"/>
<protein>
    <submittedName>
        <fullName evidence="2">Uncharacterized protein</fullName>
    </submittedName>
</protein>
<dbReference type="AlphaFoldDB" id="A0AAJ8BVD2"/>
<dbReference type="KEGG" id="ang:An14g02550"/>
<reference evidence="2" key="1">
    <citation type="submission" date="2025-02" db="EMBL/GenBank/DDBJ databases">
        <authorList>
            <consortium name="NCBI Genome Project"/>
        </authorList>
    </citation>
    <scope>NUCLEOTIDE SEQUENCE</scope>
</reference>
<evidence type="ECO:0000313" key="2">
    <source>
        <dbReference type="RefSeq" id="XP_059604617.1"/>
    </source>
</evidence>
<sequence>MLQGQLPDEPESCHENKSNPSISGEMIGQRWSSITRGGQQAYGRRRREEFCDPWRSQATEGVLKKPDHTTGGIAADPGHPVSGPPGETIGGEIGGKEARTLLNEVIFSTSEAEKFTSVRAGPVGSLVGDFMSKELVEKEVARTPNVPGDWLGPSVGYEMCTGIVHPSYGLHGLRRGQSRRIHKYTIYNSVYSGGTRDGKGTVQVVWLVICNPRLCLRQTVGSELTLSICIITREHKGHTGEAMEARTDPLAAATEGT</sequence>
<dbReference type="GeneID" id="84592945"/>
<organism evidence="2">
    <name type="scientific">Aspergillus niger</name>
    <dbReference type="NCBI Taxonomy" id="5061"/>
    <lineage>
        <taxon>Eukaryota</taxon>
        <taxon>Fungi</taxon>
        <taxon>Dikarya</taxon>
        <taxon>Ascomycota</taxon>
        <taxon>Pezizomycotina</taxon>
        <taxon>Eurotiomycetes</taxon>
        <taxon>Eurotiomycetidae</taxon>
        <taxon>Eurotiales</taxon>
        <taxon>Aspergillaceae</taxon>
        <taxon>Aspergillus</taxon>
        <taxon>Aspergillus subgen. Circumdati</taxon>
    </lineage>
</organism>
<gene>
    <name evidence="2" type="ORF">An14g02550</name>
</gene>
<accession>A0AAJ8BVD2</accession>